<proteinExistence type="inferred from homology"/>
<keyword evidence="8" id="KW-0624">Polysaccharide degradation</keyword>
<dbReference type="GO" id="GO:0000272">
    <property type="term" value="P:polysaccharide catabolic process"/>
    <property type="evidence" value="ECO:0007669"/>
    <property type="project" value="UniProtKB-KW"/>
</dbReference>
<dbReference type="GO" id="GO:0042973">
    <property type="term" value="F:glucan endo-1,3-beta-D-glucosidase activity"/>
    <property type="evidence" value="ECO:0007669"/>
    <property type="project" value="UniProtKB-EC"/>
</dbReference>
<gene>
    <name evidence="10" type="ORF">SAMN02745244_03595</name>
</gene>
<keyword evidence="6" id="KW-0326">Glycosidase</keyword>
<name>A0A1M6NAA8_9ACTN</name>
<feature type="domain" description="Glycosyl hydrolase family 81 C-terminal" evidence="9">
    <location>
        <begin position="328"/>
        <end position="607"/>
    </location>
</feature>
<dbReference type="Proteomes" id="UP000184512">
    <property type="component" value="Unassembled WGS sequence"/>
</dbReference>
<accession>A0A1M6NAA8</accession>
<protein>
    <recommendedName>
        <fullName evidence="3">glucan endo-1,3-beta-D-glucosidase</fullName>
        <ecNumber evidence="3">3.2.1.39</ecNumber>
    </recommendedName>
</protein>
<evidence type="ECO:0000259" key="9">
    <source>
        <dbReference type="Pfam" id="PF17652"/>
    </source>
</evidence>
<dbReference type="Gene3D" id="2.70.98.30">
    <property type="entry name" value="Golgi alpha-mannosidase II, domain 4"/>
    <property type="match status" value="1"/>
</dbReference>
<dbReference type="EC" id="3.2.1.39" evidence="3"/>
<evidence type="ECO:0000256" key="4">
    <source>
        <dbReference type="ARBA" id="ARBA00022801"/>
    </source>
</evidence>
<comment type="catalytic activity">
    <reaction evidence="1">
        <text>Hydrolysis of (1-&gt;3)-beta-D-glucosidic linkages in (1-&gt;3)-beta-D-glucans.</text>
        <dbReference type="EC" id="3.2.1.39"/>
    </reaction>
</comment>
<comment type="similarity">
    <text evidence="2">Belongs to the glycosyl hydrolase 81 family.</text>
</comment>
<organism evidence="10 11">
    <name type="scientific">Tessaracoccus bendigoensis DSM 12906</name>
    <dbReference type="NCBI Taxonomy" id="1123357"/>
    <lineage>
        <taxon>Bacteria</taxon>
        <taxon>Bacillati</taxon>
        <taxon>Actinomycetota</taxon>
        <taxon>Actinomycetes</taxon>
        <taxon>Propionibacteriales</taxon>
        <taxon>Propionibacteriaceae</taxon>
        <taxon>Tessaracoccus</taxon>
    </lineage>
</organism>
<dbReference type="GO" id="GO:0052861">
    <property type="term" value="F:endo-1,3(4)-beta-glucanase activity"/>
    <property type="evidence" value="ECO:0007669"/>
    <property type="project" value="InterPro"/>
</dbReference>
<sequence length="647" mass="68698">MGRRSFGFLVGGATAGLLTAGCTRTPDQVPPTPTGTASTLADGHVTELVGAMPTRTLKPLVMDRLADGLTPPTNRWFSGLVFGETAQPVFPMPLGFALVDGGFELWLPEVVVSDKAIIGSRGSGLKVLLEGATGAMVTGFDVASVAVELRDDSGAGLAEVRLVQGSPSVTVSALRDVTFKTDGSGFGVVGGESTGQEVSLREGEQAVWFAPPPGTDPADLADLVAPVTGTAVDWDVSDESVTTTLTYLGGPTLLVTMPHHEAGIQDASEPIGQYPNVYGNLVLRHADQLSWTSKRWEIQPTLDLSGLDDAGREKVRGLAVTDIAEVQPYPEDSYFGGKALYRDSQLLGIARQVGADDAALASRLTETLLKWAEPDGATSRETQCFVYDDVHKGMVGLEPSFGSEEFNDHHFHYGYFLHAAGTVCAEDPELADRLAPVFDLVAADIASPVDNGLFPQFRCFDVYASHSWASGTAPFADGNNQESSSEAVNAWAGLALWARARGDAELEKQAVWMHALEAEAALAYWLQPDVAEFPGFGHLVFGMGWGAKRDYATWFSPDPMAILMIQIIPAGPGATYLAANPEVIPAAVEEGLASRNFGIQYGDYGLMYSAIENGDAAAESLPQVEGIIDNAVTMTYVTAYVLSRRVG</sequence>
<keyword evidence="11" id="KW-1185">Reference proteome</keyword>
<dbReference type="InterPro" id="IPR005200">
    <property type="entry name" value="Endo-beta-glucanase"/>
</dbReference>
<dbReference type="PANTHER" id="PTHR31983">
    <property type="entry name" value="ENDO-1,3(4)-BETA-GLUCANASE 1"/>
    <property type="match status" value="1"/>
</dbReference>
<keyword evidence="4 10" id="KW-0378">Hydrolase</keyword>
<dbReference type="InterPro" id="IPR040720">
    <property type="entry name" value="GH81_C"/>
</dbReference>
<evidence type="ECO:0000313" key="10">
    <source>
        <dbReference type="EMBL" id="SHJ92648.1"/>
    </source>
</evidence>
<dbReference type="STRING" id="1123357.SAMN02745244_03595"/>
<reference evidence="10 11" key="1">
    <citation type="submission" date="2016-11" db="EMBL/GenBank/DDBJ databases">
        <authorList>
            <person name="Jaros S."/>
            <person name="Januszkiewicz K."/>
            <person name="Wedrychowicz H."/>
        </authorList>
    </citation>
    <scope>NUCLEOTIDE SEQUENCE [LARGE SCALE GENOMIC DNA]</scope>
    <source>
        <strain evidence="10 11">DSM 12906</strain>
    </source>
</reference>
<evidence type="ECO:0000256" key="6">
    <source>
        <dbReference type="ARBA" id="ARBA00023295"/>
    </source>
</evidence>
<dbReference type="PANTHER" id="PTHR31983:SF0">
    <property type="entry name" value="GLUCAN ENDO-1,3-BETA-D-GLUCOSIDASE 2"/>
    <property type="match status" value="1"/>
</dbReference>
<dbReference type="GO" id="GO:0071555">
    <property type="term" value="P:cell wall organization"/>
    <property type="evidence" value="ECO:0007669"/>
    <property type="project" value="UniProtKB-KW"/>
</dbReference>
<evidence type="ECO:0000256" key="5">
    <source>
        <dbReference type="ARBA" id="ARBA00023277"/>
    </source>
</evidence>
<evidence type="ECO:0000256" key="7">
    <source>
        <dbReference type="ARBA" id="ARBA00023316"/>
    </source>
</evidence>
<dbReference type="Pfam" id="PF17652">
    <property type="entry name" value="Glyco_hydro81C"/>
    <property type="match status" value="1"/>
</dbReference>
<evidence type="ECO:0000313" key="11">
    <source>
        <dbReference type="Proteomes" id="UP000184512"/>
    </source>
</evidence>
<evidence type="ECO:0000256" key="2">
    <source>
        <dbReference type="ARBA" id="ARBA00010730"/>
    </source>
</evidence>
<evidence type="ECO:0000256" key="3">
    <source>
        <dbReference type="ARBA" id="ARBA00012780"/>
    </source>
</evidence>
<dbReference type="PROSITE" id="PS52008">
    <property type="entry name" value="GH81"/>
    <property type="match status" value="1"/>
</dbReference>
<evidence type="ECO:0000256" key="8">
    <source>
        <dbReference type="ARBA" id="ARBA00023326"/>
    </source>
</evidence>
<keyword evidence="5" id="KW-0119">Carbohydrate metabolism</keyword>
<evidence type="ECO:0000256" key="1">
    <source>
        <dbReference type="ARBA" id="ARBA00000382"/>
    </source>
</evidence>
<dbReference type="PROSITE" id="PS51257">
    <property type="entry name" value="PROKAR_LIPOPROTEIN"/>
    <property type="match status" value="1"/>
</dbReference>
<dbReference type="AlphaFoldDB" id="A0A1M6NAA8"/>
<keyword evidence="7" id="KW-0961">Cell wall biogenesis/degradation</keyword>
<dbReference type="EMBL" id="FQZG01000109">
    <property type="protein sequence ID" value="SHJ92648.1"/>
    <property type="molecule type" value="Genomic_DNA"/>
</dbReference>